<evidence type="ECO:0000256" key="3">
    <source>
        <dbReference type="ARBA" id="ARBA00022801"/>
    </source>
</evidence>
<accession>A0A5S6PVD9</accession>
<evidence type="ECO:0000256" key="8">
    <source>
        <dbReference type="RuleBase" id="RU004273"/>
    </source>
</evidence>
<dbReference type="InterPro" id="IPR006186">
    <property type="entry name" value="Ser/Thr-sp_prot-phosphatase"/>
</dbReference>
<comment type="catalytic activity">
    <reaction evidence="7 8">
        <text>O-phospho-L-threonyl-[protein] + H2O = L-threonyl-[protein] + phosphate</text>
        <dbReference type="Rhea" id="RHEA:47004"/>
        <dbReference type="Rhea" id="RHEA-COMP:11060"/>
        <dbReference type="Rhea" id="RHEA-COMP:11605"/>
        <dbReference type="ChEBI" id="CHEBI:15377"/>
        <dbReference type="ChEBI" id="CHEBI:30013"/>
        <dbReference type="ChEBI" id="CHEBI:43474"/>
        <dbReference type="ChEBI" id="CHEBI:61977"/>
        <dbReference type="EC" id="3.1.3.16"/>
    </reaction>
</comment>
<dbReference type="STRING" id="6279.A0A5S6PVD9"/>
<evidence type="ECO:0000256" key="2">
    <source>
        <dbReference type="ARBA" id="ARBA00022723"/>
    </source>
</evidence>
<dbReference type="GO" id="GO:0046872">
    <property type="term" value="F:metal ion binding"/>
    <property type="evidence" value="ECO:0007669"/>
    <property type="project" value="UniProtKB-KW"/>
</dbReference>
<dbReference type="RefSeq" id="XP_042937841.1">
    <property type="nucleotide sequence ID" value="XM_043081907.1"/>
</dbReference>
<keyword evidence="12" id="KW-1185">Reference proteome</keyword>
<dbReference type="EMBL" id="CAAKNF010000195">
    <property type="protein sequence ID" value="VIO98547.1"/>
    <property type="molecule type" value="Genomic_DNA"/>
</dbReference>
<evidence type="ECO:0000256" key="7">
    <source>
        <dbReference type="ARBA" id="ARBA00048336"/>
    </source>
</evidence>
<dbReference type="WBParaSite" id="Bm7753b.1">
    <property type="protein sequence ID" value="Bm7753b.1"/>
    <property type="gene ID" value="WBGene00228014"/>
</dbReference>
<keyword evidence="5" id="KW-0464">Manganese</keyword>
<organism evidence="11">
    <name type="scientific">Brugia malayi</name>
    <name type="common">Filarial nematode worm</name>
    <dbReference type="NCBI Taxonomy" id="6279"/>
    <lineage>
        <taxon>Eukaryota</taxon>
        <taxon>Metazoa</taxon>
        <taxon>Ecdysozoa</taxon>
        <taxon>Nematoda</taxon>
        <taxon>Chromadorea</taxon>
        <taxon>Rhabditida</taxon>
        <taxon>Spirurina</taxon>
        <taxon>Spiruromorpha</taxon>
        <taxon>Filarioidea</taxon>
        <taxon>Onchocercidae</taxon>
        <taxon>Brugia</taxon>
    </lineage>
</organism>
<dbReference type="Pfam" id="PF00149">
    <property type="entry name" value="Metallophos"/>
    <property type="match status" value="1"/>
</dbReference>
<dbReference type="GeneID" id="6105225"/>
<reference evidence="13" key="3">
    <citation type="submission" date="2019-12" db="UniProtKB">
        <authorList>
            <consortium name="WormBaseParasite"/>
        </authorList>
    </citation>
    <scope>IDENTIFICATION</scope>
</reference>
<dbReference type="SMART" id="SM00156">
    <property type="entry name" value="PP2Ac"/>
    <property type="match status" value="1"/>
</dbReference>
<comment type="similarity">
    <text evidence="8">Belongs to the PPP phosphatase family.</text>
</comment>
<evidence type="ECO:0000256" key="9">
    <source>
        <dbReference type="SAM" id="MobiDB-lite"/>
    </source>
</evidence>
<reference evidence="12" key="1">
    <citation type="journal article" date="2007" name="Science">
        <title>Draft genome of the filarial nematode parasite Brugia malayi.</title>
        <authorList>
            <person name="Ghedin E."/>
            <person name="Wang S."/>
            <person name="Spiro D."/>
            <person name="Caler E."/>
            <person name="Zhao Q."/>
            <person name="Crabtree J."/>
            <person name="Allen J.E."/>
            <person name="Delcher A.L."/>
            <person name="Guiliano D.B."/>
            <person name="Miranda-Saavedra D."/>
            <person name="Angiuoli S.V."/>
            <person name="Creasy T."/>
            <person name="Amedeo P."/>
            <person name="Haas B."/>
            <person name="El-Sayed N.M."/>
            <person name="Wortman J.R."/>
            <person name="Feldblyum T."/>
            <person name="Tallon L."/>
            <person name="Schatz M."/>
            <person name="Shumway M."/>
            <person name="Koo H."/>
            <person name="Salzberg S.L."/>
            <person name="Schobel S."/>
            <person name="Pertea M."/>
            <person name="Pop M."/>
            <person name="White O."/>
            <person name="Barton G.J."/>
            <person name="Carlow C.K."/>
            <person name="Crawford M.J."/>
            <person name="Daub J."/>
            <person name="Dimmic M.W."/>
            <person name="Estes C.F."/>
            <person name="Foster J.M."/>
            <person name="Ganatra M."/>
            <person name="Gregory W.F."/>
            <person name="Johnson N.M."/>
            <person name="Jin J."/>
            <person name="Komuniecki R."/>
            <person name="Korf I."/>
            <person name="Kumar S."/>
            <person name="Laney S."/>
            <person name="Li B.W."/>
            <person name="Li W."/>
            <person name="Lindblom T.H."/>
            <person name="Lustigman S."/>
            <person name="Ma D."/>
            <person name="Maina C.V."/>
            <person name="Martin D.M."/>
            <person name="McCarter J.P."/>
            <person name="McReynolds L."/>
            <person name="Mitreva M."/>
            <person name="Nutman T.B."/>
            <person name="Parkinson J."/>
            <person name="Peregrin-Alvarez J.M."/>
            <person name="Poole C."/>
            <person name="Ren Q."/>
            <person name="Saunders L."/>
            <person name="Sluder A.E."/>
            <person name="Smith K."/>
            <person name="Stanke M."/>
            <person name="Unnasch T.R."/>
            <person name="Ware J."/>
            <person name="Wei A.D."/>
            <person name="Weil G."/>
            <person name="Williams D.J."/>
            <person name="Zhang Y."/>
            <person name="Williams S.A."/>
            <person name="Fraser-Liggett C."/>
            <person name="Slatko B."/>
            <person name="Blaxter M.L."/>
            <person name="Scott A.L."/>
        </authorList>
    </citation>
    <scope>NUCLEOTIDE SEQUENCE</scope>
    <source>
        <strain evidence="12">FR3</strain>
    </source>
</reference>
<dbReference type="PROSITE" id="PS00125">
    <property type="entry name" value="SER_THR_PHOSPHATASE"/>
    <property type="match status" value="1"/>
</dbReference>
<reference evidence="11" key="2">
    <citation type="submission" date="2019-04" db="EMBL/GenBank/DDBJ databases">
        <authorList>
            <person name="Howe K."/>
            <person name="Paulini M."/>
            <person name="Williams G."/>
        </authorList>
    </citation>
    <scope>NUCLEOTIDE SEQUENCE [LARGE SCALE GENOMIC DNA]</scope>
    <source>
        <strain evidence="11">FR3</strain>
    </source>
</reference>
<evidence type="ECO:0000259" key="10">
    <source>
        <dbReference type="PROSITE" id="PS00125"/>
    </source>
</evidence>
<evidence type="ECO:0000256" key="6">
    <source>
        <dbReference type="ARBA" id="ARBA00047761"/>
    </source>
</evidence>
<dbReference type="SUPFAM" id="SSF56300">
    <property type="entry name" value="Metallo-dependent phosphatases"/>
    <property type="match status" value="1"/>
</dbReference>
<feature type="domain" description="Serine/threonine specific protein phosphatases" evidence="10">
    <location>
        <begin position="142"/>
        <end position="147"/>
    </location>
</feature>
<dbReference type="GO" id="GO:0004722">
    <property type="term" value="F:protein serine/threonine phosphatase activity"/>
    <property type="evidence" value="ECO:0007669"/>
    <property type="project" value="UniProtKB-EC"/>
</dbReference>
<dbReference type="PANTHER" id="PTHR11668:SF300">
    <property type="entry name" value="SERINE_THREONINE-PROTEIN PHOSPHATASE"/>
    <property type="match status" value="1"/>
</dbReference>
<dbReference type="PRINTS" id="PR00114">
    <property type="entry name" value="STPHPHTASE"/>
</dbReference>
<feature type="region of interest" description="Disordered" evidence="9">
    <location>
        <begin position="396"/>
        <end position="424"/>
    </location>
</feature>
<proteinExistence type="inferred from homology"/>
<evidence type="ECO:0000313" key="12">
    <source>
        <dbReference type="Proteomes" id="UP000006672"/>
    </source>
</evidence>
<feature type="region of interest" description="Disordered" evidence="9">
    <location>
        <begin position="329"/>
        <end position="379"/>
    </location>
</feature>
<dbReference type="Proteomes" id="UP000006672">
    <property type="component" value="Unassembled WGS sequence"/>
</dbReference>
<evidence type="ECO:0000256" key="1">
    <source>
        <dbReference type="ARBA" id="ARBA00001936"/>
    </source>
</evidence>
<protein>
    <recommendedName>
        <fullName evidence="8">Serine/threonine-protein phosphatase</fullName>
        <ecNumber evidence="8">3.1.3.16</ecNumber>
    </recommendedName>
</protein>
<dbReference type="InterPro" id="IPR029052">
    <property type="entry name" value="Metallo-depent_PP-like"/>
</dbReference>
<dbReference type="OrthoDB" id="1930084at2759"/>
<dbReference type="CTD" id="6105225"/>
<dbReference type="InterPro" id="IPR050341">
    <property type="entry name" value="PP1_catalytic_subunit"/>
</dbReference>
<dbReference type="GO" id="GO:0005737">
    <property type="term" value="C:cytoplasm"/>
    <property type="evidence" value="ECO:0007669"/>
    <property type="project" value="TreeGrafter"/>
</dbReference>
<accession>A0A4E9FNF5</accession>
<keyword evidence="4" id="KW-0904">Protein phosphatase</keyword>
<evidence type="ECO:0000256" key="4">
    <source>
        <dbReference type="ARBA" id="ARBA00022912"/>
    </source>
</evidence>
<keyword evidence="2" id="KW-0479">Metal-binding</keyword>
<dbReference type="AlphaFoldDB" id="A0A4E9FNF5"/>
<dbReference type="EC" id="3.1.3.16" evidence="8"/>
<evidence type="ECO:0000256" key="5">
    <source>
        <dbReference type="ARBA" id="ARBA00023211"/>
    </source>
</evidence>
<comment type="cofactor">
    <cofactor evidence="1">
        <name>Mn(2+)</name>
        <dbReference type="ChEBI" id="CHEBI:29035"/>
    </cofactor>
</comment>
<dbReference type="PANTHER" id="PTHR11668">
    <property type="entry name" value="SERINE/THREONINE PROTEIN PHOSPHATASE"/>
    <property type="match status" value="1"/>
</dbReference>
<comment type="catalytic activity">
    <reaction evidence="6">
        <text>O-phospho-L-seryl-[protein] + H2O = L-seryl-[protein] + phosphate</text>
        <dbReference type="Rhea" id="RHEA:20629"/>
        <dbReference type="Rhea" id="RHEA-COMP:9863"/>
        <dbReference type="Rhea" id="RHEA-COMP:11604"/>
        <dbReference type="ChEBI" id="CHEBI:15377"/>
        <dbReference type="ChEBI" id="CHEBI:29999"/>
        <dbReference type="ChEBI" id="CHEBI:43474"/>
        <dbReference type="ChEBI" id="CHEBI:83421"/>
        <dbReference type="EC" id="3.1.3.16"/>
    </reaction>
</comment>
<name>A0A4E9FNF5_BRUMA</name>
<keyword evidence="3 8" id="KW-0378">Hydrolase</keyword>
<feature type="compositionally biased region" description="Basic and acidic residues" evidence="9">
    <location>
        <begin position="332"/>
        <end position="353"/>
    </location>
</feature>
<evidence type="ECO:0000313" key="13">
    <source>
        <dbReference type="WBParaSite" id="Bm7753b.1"/>
    </source>
</evidence>
<dbReference type="GO" id="GO:0005634">
    <property type="term" value="C:nucleus"/>
    <property type="evidence" value="ECO:0007669"/>
    <property type="project" value="TreeGrafter"/>
</dbReference>
<dbReference type="InterPro" id="IPR004843">
    <property type="entry name" value="Calcineurin-like_PHP"/>
</dbReference>
<feature type="compositionally biased region" description="Basic and acidic residues" evidence="9">
    <location>
        <begin position="360"/>
        <end position="379"/>
    </location>
</feature>
<gene>
    <name evidence="11 13" type="primary">Bm7753</name>
    <name evidence="11" type="ORF">BM_BM7753</name>
</gene>
<dbReference type="Gene3D" id="3.60.21.10">
    <property type="match status" value="1"/>
</dbReference>
<evidence type="ECO:0000313" key="11">
    <source>
        <dbReference type="EMBL" id="VIO98547.1"/>
    </source>
</evidence>
<sequence length="424" mass="49574">MSNRNKRFCLLGIVRRSESALLERKKKVWKFLEKYIEKLLVAPENNMNSMITLSEVREVCLRCRETFRMESTLLRIDPPIYILGDIHGQFPDLVKIISKIGTPPRKRYLFMGDYVDRGQWSLETVSLLMAYKVRYPKHLYMLRGNHETRAVNRIYGFFEECVQRFPNKNAGTQLWTLYQHTFNCMPFAALIGERIFAAHGGISEDLLNWNQFERICRPTDITDIGFINDLIWADPGNFPGKYIQSPRGVSQLFGKQATEEFQQKLNIDLIIRGHQVAQEGFEFLHDRKCLTIFSAPYYCGELNNKAGILYVAESLHCTIYQFRGAKKVGRHGKCDTPQNKEEKPKAKHDELLKKAVSINDKQKENAEKQKKSMEQRKTEFESLNVVIDDEKIFNRKLSENKKKKDSDSAMDEKNKEYDWKTQDE</sequence>